<reference evidence="1" key="1">
    <citation type="submission" date="2020-09" db="EMBL/GenBank/DDBJ databases">
        <title>De no assembly of potato wild relative species, Solanum commersonii.</title>
        <authorList>
            <person name="Cho K."/>
        </authorList>
    </citation>
    <scope>NUCLEOTIDE SEQUENCE</scope>
    <source>
        <strain evidence="1">LZ3.2</strain>
        <tissue evidence="1">Leaf</tissue>
    </source>
</reference>
<proteinExistence type="predicted"/>
<dbReference type="AlphaFoldDB" id="A0A9J5W0H4"/>
<protein>
    <submittedName>
        <fullName evidence="1">Uncharacterized protein</fullName>
    </submittedName>
</protein>
<keyword evidence="2" id="KW-1185">Reference proteome</keyword>
<evidence type="ECO:0000313" key="1">
    <source>
        <dbReference type="EMBL" id="KAG5568906.1"/>
    </source>
</evidence>
<name>A0A9J5W0H4_SOLCO</name>
<dbReference type="EMBL" id="JACXVP010000021">
    <property type="protein sequence ID" value="KAG5568906.1"/>
    <property type="molecule type" value="Genomic_DNA"/>
</dbReference>
<dbReference type="Proteomes" id="UP000824120">
    <property type="component" value="Unassembled WGS sequence"/>
</dbReference>
<evidence type="ECO:0000313" key="2">
    <source>
        <dbReference type="Proteomes" id="UP000824120"/>
    </source>
</evidence>
<gene>
    <name evidence="1" type="ORF">H5410_064069</name>
</gene>
<sequence length="87" mass="10352">MRLKFWITKIPWTIAHEYQQNGGFTCSRDRLTLIMGRFGCEGQLAQQVRSEFWISKKSMAYSTQKSTKWGVYLFWTSFDLDNGPFWL</sequence>
<organism evidence="1 2">
    <name type="scientific">Solanum commersonii</name>
    <name type="common">Commerson's wild potato</name>
    <name type="synonym">Commerson's nightshade</name>
    <dbReference type="NCBI Taxonomy" id="4109"/>
    <lineage>
        <taxon>Eukaryota</taxon>
        <taxon>Viridiplantae</taxon>
        <taxon>Streptophyta</taxon>
        <taxon>Embryophyta</taxon>
        <taxon>Tracheophyta</taxon>
        <taxon>Spermatophyta</taxon>
        <taxon>Magnoliopsida</taxon>
        <taxon>eudicotyledons</taxon>
        <taxon>Gunneridae</taxon>
        <taxon>Pentapetalae</taxon>
        <taxon>asterids</taxon>
        <taxon>lamiids</taxon>
        <taxon>Solanales</taxon>
        <taxon>Solanaceae</taxon>
        <taxon>Solanoideae</taxon>
        <taxon>Solaneae</taxon>
        <taxon>Solanum</taxon>
    </lineage>
</organism>
<comment type="caution">
    <text evidence="1">The sequence shown here is derived from an EMBL/GenBank/DDBJ whole genome shotgun (WGS) entry which is preliminary data.</text>
</comment>
<accession>A0A9J5W0H4</accession>